<dbReference type="Gene3D" id="2.40.40.10">
    <property type="entry name" value="RlpA-like domain"/>
    <property type="match status" value="1"/>
</dbReference>
<evidence type="ECO:0000313" key="5">
    <source>
        <dbReference type="Proteomes" id="UP000708148"/>
    </source>
</evidence>
<dbReference type="Pfam" id="PF00734">
    <property type="entry name" value="CBM_1"/>
    <property type="match status" value="1"/>
</dbReference>
<dbReference type="Gene3D" id="2.60.40.760">
    <property type="entry name" value="Expansin, cellulose-binding-like domain"/>
    <property type="match status" value="1"/>
</dbReference>
<dbReference type="PROSITE" id="PS51164">
    <property type="entry name" value="CBM1_2"/>
    <property type="match status" value="1"/>
</dbReference>
<dbReference type="GO" id="GO:0005975">
    <property type="term" value="P:carbohydrate metabolic process"/>
    <property type="evidence" value="ECO:0007669"/>
    <property type="project" value="InterPro"/>
</dbReference>
<dbReference type="InterPro" id="IPR051477">
    <property type="entry name" value="Expansin_CellWall"/>
</dbReference>
<accession>A0A8S1IUR5</accession>
<dbReference type="SUPFAM" id="SSF57180">
    <property type="entry name" value="Cellulose-binding domain"/>
    <property type="match status" value="1"/>
</dbReference>
<dbReference type="Proteomes" id="UP000708148">
    <property type="component" value="Unassembled WGS sequence"/>
</dbReference>
<dbReference type="InterPro" id="IPR036749">
    <property type="entry name" value="Expansin_CBD_sf"/>
</dbReference>
<dbReference type="InterPro" id="IPR036908">
    <property type="entry name" value="RlpA-like_sf"/>
</dbReference>
<evidence type="ECO:0000256" key="1">
    <source>
        <dbReference type="ARBA" id="ARBA00022729"/>
    </source>
</evidence>
<evidence type="ECO:0000313" key="4">
    <source>
        <dbReference type="EMBL" id="CAD7697449.1"/>
    </source>
</evidence>
<organism evidence="4 5">
    <name type="scientific">Ostreobium quekettii</name>
    <dbReference type="NCBI Taxonomy" id="121088"/>
    <lineage>
        <taxon>Eukaryota</taxon>
        <taxon>Viridiplantae</taxon>
        <taxon>Chlorophyta</taxon>
        <taxon>core chlorophytes</taxon>
        <taxon>Ulvophyceae</taxon>
        <taxon>TCBD clade</taxon>
        <taxon>Bryopsidales</taxon>
        <taxon>Ostreobineae</taxon>
        <taxon>Ostreobiaceae</taxon>
        <taxon>Ostreobium</taxon>
    </lineage>
</organism>
<dbReference type="SUPFAM" id="SSF50685">
    <property type="entry name" value="Barwin-like endoglucanases"/>
    <property type="match status" value="1"/>
</dbReference>
<evidence type="ECO:0000256" key="2">
    <source>
        <dbReference type="SAM" id="SignalP"/>
    </source>
</evidence>
<dbReference type="PANTHER" id="PTHR31836">
    <property type="match status" value="1"/>
</dbReference>
<keyword evidence="5" id="KW-1185">Reference proteome</keyword>
<sequence length="301" mass="31870">MRPSAPVICLALLCLGRSSLAIDPSWYNAATTFSGIATFYGLGSHSGGHCVLRNPFPAYYDNLTPLAINAPMYDGSVTCGMCMRVWGEGVGIGTTPVIGPFMAYVADECPECHYGDLDLAADGDGRWEIQWEAVPCPDGPITFYFEGSNPFFLKVQPRGMKTPATRVTVGGQAGVRTPDNFFEVRNGAGFSFPVEITVETVLGCEYRAQLGGFGNNGFGEERPEGLLNYVCNGPGGGDLSPPEQVVLPEPFQEVQQGLTSTGDQGGCSGLYGQCGGINYSGATCCSEGGCTELNAYYSQCL</sequence>
<feature type="signal peptide" evidence="2">
    <location>
        <begin position="1"/>
        <end position="21"/>
    </location>
</feature>
<dbReference type="AlphaFoldDB" id="A0A8S1IUR5"/>
<dbReference type="CDD" id="cd22271">
    <property type="entry name" value="DPBB_EXP_N-like"/>
    <property type="match status" value="1"/>
</dbReference>
<dbReference type="GO" id="GO:0030248">
    <property type="term" value="F:cellulose binding"/>
    <property type="evidence" value="ECO:0007669"/>
    <property type="project" value="InterPro"/>
</dbReference>
<name>A0A8S1IUR5_9CHLO</name>
<dbReference type="SMART" id="SM00236">
    <property type="entry name" value="fCBD"/>
    <property type="match status" value="1"/>
</dbReference>
<protein>
    <recommendedName>
        <fullName evidence="3">CBM1 domain-containing protein</fullName>
    </recommendedName>
</protein>
<feature type="chain" id="PRO_5035939182" description="CBM1 domain-containing protein" evidence="2">
    <location>
        <begin position="22"/>
        <end position="301"/>
    </location>
</feature>
<dbReference type="GO" id="GO:0005576">
    <property type="term" value="C:extracellular region"/>
    <property type="evidence" value="ECO:0007669"/>
    <property type="project" value="InterPro"/>
</dbReference>
<dbReference type="PANTHER" id="PTHR31836:SF21">
    <property type="entry name" value="EXPANSIN-LIKE PROTEIN 7"/>
    <property type="match status" value="1"/>
</dbReference>
<proteinExistence type="predicted"/>
<dbReference type="PROSITE" id="PS00562">
    <property type="entry name" value="CBM1_1"/>
    <property type="match status" value="1"/>
</dbReference>
<comment type="caution">
    <text evidence="4">The sequence shown here is derived from an EMBL/GenBank/DDBJ whole genome shotgun (WGS) entry which is preliminary data.</text>
</comment>
<dbReference type="InterPro" id="IPR000254">
    <property type="entry name" value="CBD"/>
</dbReference>
<keyword evidence="1 2" id="KW-0732">Signal</keyword>
<reference evidence="4" key="1">
    <citation type="submission" date="2020-12" db="EMBL/GenBank/DDBJ databases">
        <authorList>
            <person name="Iha C."/>
        </authorList>
    </citation>
    <scope>NUCLEOTIDE SEQUENCE</scope>
</reference>
<dbReference type="EMBL" id="CAJHUC010000660">
    <property type="protein sequence ID" value="CAD7697449.1"/>
    <property type="molecule type" value="Genomic_DNA"/>
</dbReference>
<dbReference type="OrthoDB" id="406505at2759"/>
<gene>
    <name evidence="4" type="ORF">OSTQU699_LOCUS2810</name>
</gene>
<feature type="domain" description="CBM1" evidence="3">
    <location>
        <begin position="266"/>
        <end position="301"/>
    </location>
</feature>
<evidence type="ECO:0000259" key="3">
    <source>
        <dbReference type="PROSITE" id="PS51164"/>
    </source>
</evidence>
<dbReference type="InterPro" id="IPR035971">
    <property type="entry name" value="CBD_sf"/>
</dbReference>